<name>A0A164ZNK2_XYLHT</name>
<dbReference type="Proteomes" id="UP000076632">
    <property type="component" value="Unassembled WGS sequence"/>
</dbReference>
<dbReference type="RefSeq" id="XP_018184868.1">
    <property type="nucleotide sequence ID" value="XM_018333429.1"/>
</dbReference>
<feature type="compositionally biased region" description="Low complexity" evidence="2">
    <location>
        <begin position="423"/>
        <end position="463"/>
    </location>
</feature>
<protein>
    <submittedName>
        <fullName evidence="3">Uncharacterized protein</fullName>
    </submittedName>
</protein>
<feature type="compositionally biased region" description="Polar residues" evidence="2">
    <location>
        <begin position="375"/>
        <end position="385"/>
    </location>
</feature>
<reference evidence="3 4" key="1">
    <citation type="journal article" date="2016" name="Fungal Biol.">
        <title>The genome of Xylona heveae provides a window into fungal endophytism.</title>
        <authorList>
            <person name="Gazis R."/>
            <person name="Kuo A."/>
            <person name="Riley R."/>
            <person name="LaButti K."/>
            <person name="Lipzen A."/>
            <person name="Lin J."/>
            <person name="Amirebrahimi M."/>
            <person name="Hesse C.N."/>
            <person name="Spatafora J.W."/>
            <person name="Henrissat B."/>
            <person name="Hainaut M."/>
            <person name="Grigoriev I.V."/>
            <person name="Hibbett D.S."/>
        </authorList>
    </citation>
    <scope>NUCLEOTIDE SEQUENCE [LARGE SCALE GENOMIC DNA]</scope>
    <source>
        <strain evidence="3 4">TC161</strain>
    </source>
</reference>
<evidence type="ECO:0000256" key="2">
    <source>
        <dbReference type="SAM" id="MobiDB-lite"/>
    </source>
</evidence>
<keyword evidence="1" id="KW-0175">Coiled coil</keyword>
<feature type="compositionally biased region" description="Low complexity" evidence="2">
    <location>
        <begin position="394"/>
        <end position="411"/>
    </location>
</feature>
<organism evidence="3 4">
    <name type="scientific">Xylona heveae (strain CBS 132557 / TC161)</name>
    <dbReference type="NCBI Taxonomy" id="1328760"/>
    <lineage>
        <taxon>Eukaryota</taxon>
        <taxon>Fungi</taxon>
        <taxon>Dikarya</taxon>
        <taxon>Ascomycota</taxon>
        <taxon>Pezizomycotina</taxon>
        <taxon>Xylonomycetes</taxon>
        <taxon>Xylonales</taxon>
        <taxon>Xylonaceae</taxon>
        <taxon>Xylona</taxon>
    </lineage>
</organism>
<accession>A0A164ZNK2</accession>
<keyword evidence="4" id="KW-1185">Reference proteome</keyword>
<dbReference type="AlphaFoldDB" id="A0A164ZNK2"/>
<proteinExistence type="predicted"/>
<gene>
    <name evidence="3" type="ORF">L228DRAFT_250899</name>
</gene>
<feature type="compositionally biased region" description="Polar residues" evidence="2">
    <location>
        <begin position="464"/>
        <end position="474"/>
    </location>
</feature>
<dbReference type="EMBL" id="KV407466">
    <property type="protein sequence ID" value="KZF19313.1"/>
    <property type="molecule type" value="Genomic_DNA"/>
</dbReference>
<evidence type="ECO:0000313" key="4">
    <source>
        <dbReference type="Proteomes" id="UP000076632"/>
    </source>
</evidence>
<dbReference type="GeneID" id="28898566"/>
<feature type="coiled-coil region" evidence="1">
    <location>
        <begin position="210"/>
        <end position="255"/>
    </location>
</feature>
<evidence type="ECO:0000256" key="1">
    <source>
        <dbReference type="SAM" id="Coils"/>
    </source>
</evidence>
<sequence>MQLANEIEELRKDLYLLTGETDNRNFLDILGAIYGKCDRRRIHLVSNLFISAADGAFRLGREDVEDDVQGLSLSTEIPGPDVSSSAGKIELSSAIVCQIDKLRSDIVRIYGGESKGDQNLEKLRYFLAQFEESHRLPLLEVFESFILGVTRIRIRVFGNSTLIAPPLTNGETNGVENRNWGRWLEQTRLLGTFQKLYWMLMANRITVIGLQRKEAHRAQTEQRLRESNHQAMQRLRAVENALGTANRNIQIHQERERLLWGHIDKWDDEFDRVDTERNLKPFPQNVNDWLSEHSLPKTAEVSQMHEESELLDRRTRDIMHRGRQLDEKYDRHMAHLDAHIERLRSDLAESPSESVARNGNRWSNRFTTAAFGLTNGRSSASNGHSGSRFATLIPSTGNPSSNPGNGNGASPRNRLPFPQNIRSSSSYSSPYNRNGQSNLQSSQSNPQNGRSSSQNGQSSEQNRLGSSPQNGHSS</sequence>
<evidence type="ECO:0000313" key="3">
    <source>
        <dbReference type="EMBL" id="KZF19313.1"/>
    </source>
</evidence>
<dbReference type="InParanoid" id="A0A164ZNK2"/>
<feature type="region of interest" description="Disordered" evidence="2">
    <location>
        <begin position="375"/>
        <end position="474"/>
    </location>
</feature>